<evidence type="ECO:0000256" key="3">
    <source>
        <dbReference type="ARBA" id="ARBA00022827"/>
    </source>
</evidence>
<evidence type="ECO:0000256" key="2">
    <source>
        <dbReference type="ARBA" id="ARBA00022630"/>
    </source>
</evidence>
<organism evidence="7 8">
    <name type="scientific">Gordonia pseudamarae</name>
    <dbReference type="NCBI Taxonomy" id="2831662"/>
    <lineage>
        <taxon>Bacteria</taxon>
        <taxon>Bacillati</taxon>
        <taxon>Actinomycetota</taxon>
        <taxon>Actinomycetes</taxon>
        <taxon>Mycobacteriales</taxon>
        <taxon>Gordoniaceae</taxon>
        <taxon>Gordonia</taxon>
    </lineage>
</organism>
<evidence type="ECO:0000256" key="1">
    <source>
        <dbReference type="ARBA" id="ARBA00001974"/>
    </source>
</evidence>
<dbReference type="SUPFAM" id="SSF51905">
    <property type="entry name" value="FAD/NAD(P)-binding domain"/>
    <property type="match status" value="1"/>
</dbReference>
<dbReference type="PANTHER" id="PTHR43104">
    <property type="entry name" value="L-2-HYDROXYGLUTARATE DEHYDROGENASE, MITOCHONDRIAL"/>
    <property type="match status" value="1"/>
</dbReference>
<keyword evidence="2" id="KW-0285">Flavoprotein</keyword>
<keyword evidence="4" id="KW-0560">Oxidoreductase</keyword>
<feature type="domain" description="FAD dependent oxidoreductase" evidence="6">
    <location>
        <begin position="6"/>
        <end position="368"/>
    </location>
</feature>
<dbReference type="EMBL" id="CP045809">
    <property type="protein sequence ID" value="QHN35268.1"/>
    <property type="molecule type" value="Genomic_DNA"/>
</dbReference>
<sequence length="375" mass="38289">MTDRADVVVVGAGVIGLAIARHLAAAGRDVMILESADTIGTGISSRNSEVIHAGIYYPTGSLKARLCVRGRELLYRYCAERAVPHGRIGKLIVATAENQRERLGALAVAATANGVTDIREVDAAQAHALEPEITAVAGLLSPSTGIVDTAALMRSLLADALDAGADIAYRSTVTGARPGTGGLIVDVDGAGTLACGLMINAAGLGAWDVARAVVGLAPHAVPHRHLAKGNYFRLAAGPAPCSRLVYPLPVDGGLGVHLTLDLAGQARFGPDVQWLDAGGSGSLDYTVDPERARDFAAAVGRYWPAVAGRELVADYAGIRPKISGPGAPAADFLISGPADHGVAGVINLFGIESPGLTSSLAIAELICARPDLGPS</sequence>
<dbReference type="RefSeq" id="WP_260840424.1">
    <property type="nucleotide sequence ID" value="NZ_CP045809.1"/>
</dbReference>
<protein>
    <submittedName>
        <fullName evidence="7">FAD-dependent oxidoreductase</fullName>
    </submittedName>
</protein>
<evidence type="ECO:0000256" key="4">
    <source>
        <dbReference type="ARBA" id="ARBA00023002"/>
    </source>
</evidence>
<comment type="similarity">
    <text evidence="5">Belongs to the L2HGDH family.</text>
</comment>
<dbReference type="InterPro" id="IPR036188">
    <property type="entry name" value="FAD/NAD-bd_sf"/>
</dbReference>
<keyword evidence="3" id="KW-0274">FAD</keyword>
<dbReference type="Proteomes" id="UP001059836">
    <property type="component" value="Chromosome"/>
</dbReference>
<accession>A0ABX6IHC0</accession>
<evidence type="ECO:0000313" key="8">
    <source>
        <dbReference type="Proteomes" id="UP001059836"/>
    </source>
</evidence>
<gene>
    <name evidence="7" type="ORF">GII31_10560</name>
</gene>
<reference evidence="7" key="1">
    <citation type="journal article" date="2021" name="Nat. Microbiol.">
        <title>Cocultivation of an ultrasmall environmental parasitic bacterium with lytic ability against bacteria associated with wastewater foams.</title>
        <authorList>
            <person name="Batinovic S."/>
            <person name="Rose J.J.A."/>
            <person name="Ratcliffe J."/>
            <person name="Seviour R.J."/>
            <person name="Petrovski S."/>
        </authorList>
    </citation>
    <scope>NUCLEOTIDE SEQUENCE</scope>
    <source>
        <strain evidence="7">CON9</strain>
    </source>
</reference>
<evidence type="ECO:0000256" key="5">
    <source>
        <dbReference type="ARBA" id="ARBA00037941"/>
    </source>
</evidence>
<evidence type="ECO:0000313" key="7">
    <source>
        <dbReference type="EMBL" id="QHN35268.1"/>
    </source>
</evidence>
<proteinExistence type="inferred from homology"/>
<comment type="cofactor">
    <cofactor evidence="1">
        <name>FAD</name>
        <dbReference type="ChEBI" id="CHEBI:57692"/>
    </cofactor>
</comment>
<keyword evidence="8" id="KW-1185">Reference proteome</keyword>
<dbReference type="PANTHER" id="PTHR43104:SF4">
    <property type="entry name" value="L-2-HYDROXYGLUTARATE DEHYDROGENASE, MITOCHONDRIAL"/>
    <property type="match status" value="1"/>
</dbReference>
<dbReference type="InterPro" id="IPR006076">
    <property type="entry name" value="FAD-dep_OxRdtase"/>
</dbReference>
<dbReference type="Gene3D" id="3.50.50.60">
    <property type="entry name" value="FAD/NAD(P)-binding domain"/>
    <property type="match status" value="1"/>
</dbReference>
<dbReference type="Gene3D" id="3.30.9.10">
    <property type="entry name" value="D-Amino Acid Oxidase, subunit A, domain 2"/>
    <property type="match status" value="1"/>
</dbReference>
<name>A0ABX6IHC0_9ACTN</name>
<dbReference type="Pfam" id="PF01266">
    <property type="entry name" value="DAO"/>
    <property type="match status" value="1"/>
</dbReference>
<evidence type="ECO:0000259" key="6">
    <source>
        <dbReference type="Pfam" id="PF01266"/>
    </source>
</evidence>